<dbReference type="PANTHER" id="PTHR48090:SF7">
    <property type="entry name" value="RFBJ PROTEIN"/>
    <property type="match status" value="1"/>
</dbReference>
<comment type="caution">
    <text evidence="3">The sequence shown here is derived from an EMBL/GenBank/DDBJ whole genome shotgun (WGS) entry which is preliminary data.</text>
</comment>
<dbReference type="CDD" id="cd04179">
    <property type="entry name" value="DPM_DPG-synthase_like"/>
    <property type="match status" value="1"/>
</dbReference>
<comment type="similarity">
    <text evidence="1">Belongs to the glycosyltransferase 2 family.</text>
</comment>
<evidence type="ECO:0000259" key="2">
    <source>
        <dbReference type="Pfam" id="PF00535"/>
    </source>
</evidence>
<dbReference type="EMBL" id="RJSF01000040">
    <property type="protein sequence ID" value="RNM14425.1"/>
    <property type="molecule type" value="Genomic_DNA"/>
</dbReference>
<accession>A0A3N0GPL9</accession>
<evidence type="ECO:0000256" key="1">
    <source>
        <dbReference type="ARBA" id="ARBA00006739"/>
    </source>
</evidence>
<organism evidence="3 4">
    <name type="scientific">Nocardioides pocheonensis</name>
    <dbReference type="NCBI Taxonomy" id="661485"/>
    <lineage>
        <taxon>Bacteria</taxon>
        <taxon>Bacillati</taxon>
        <taxon>Actinomycetota</taxon>
        <taxon>Actinomycetes</taxon>
        <taxon>Propionibacteriales</taxon>
        <taxon>Nocardioidaceae</taxon>
        <taxon>Nocardioides</taxon>
    </lineage>
</organism>
<protein>
    <submittedName>
        <fullName evidence="3">Glycosyltransferase family 2 protein</fullName>
    </submittedName>
</protein>
<dbReference type="GO" id="GO:0016740">
    <property type="term" value="F:transferase activity"/>
    <property type="evidence" value="ECO:0007669"/>
    <property type="project" value="UniProtKB-KW"/>
</dbReference>
<dbReference type="InterPro" id="IPR001173">
    <property type="entry name" value="Glyco_trans_2-like"/>
</dbReference>
<sequence>MVPAFNERATVGATVASLRSEFSHVVCVDDGSVDGTGDLARAAGATVLRHVVNEGQGAALQTGFEYVLRRTAYAYVVTFDADGQHHVADAVRMVRRARETGADVVLASRFRGSTENMPWSRGALLRAGVLFTRLTAGLDVTDTHNGLRVLSRTALTRIRLQLPGMAYASELLNAIRPNDLAYVEEPVTVSYTDYSRGKGQRNSNSLNILYDLLLGKIRATR</sequence>
<evidence type="ECO:0000313" key="3">
    <source>
        <dbReference type="EMBL" id="RNM14425.1"/>
    </source>
</evidence>
<dbReference type="Pfam" id="PF00535">
    <property type="entry name" value="Glycos_transf_2"/>
    <property type="match status" value="1"/>
</dbReference>
<dbReference type="AlphaFoldDB" id="A0A3N0GPL9"/>
<dbReference type="InterPro" id="IPR029044">
    <property type="entry name" value="Nucleotide-diphossugar_trans"/>
</dbReference>
<gene>
    <name evidence="3" type="ORF">EFL26_14380</name>
</gene>
<dbReference type="SUPFAM" id="SSF53448">
    <property type="entry name" value="Nucleotide-diphospho-sugar transferases"/>
    <property type="match status" value="1"/>
</dbReference>
<proteinExistence type="inferred from homology"/>
<feature type="domain" description="Glycosyltransferase 2-like" evidence="2">
    <location>
        <begin position="2"/>
        <end position="155"/>
    </location>
</feature>
<dbReference type="InterPro" id="IPR050256">
    <property type="entry name" value="Glycosyltransferase_2"/>
</dbReference>
<dbReference type="PANTHER" id="PTHR48090">
    <property type="entry name" value="UNDECAPRENYL-PHOSPHATE 4-DEOXY-4-FORMAMIDO-L-ARABINOSE TRANSFERASE-RELATED"/>
    <property type="match status" value="1"/>
</dbReference>
<reference evidence="3 4" key="1">
    <citation type="submission" date="2018-11" db="EMBL/GenBank/DDBJ databases">
        <authorList>
            <person name="Li F."/>
        </authorList>
    </citation>
    <scope>NUCLEOTIDE SEQUENCE [LARGE SCALE GENOMIC DNA]</scope>
    <source>
        <strain evidence="3 4">Gsoil 818</strain>
    </source>
</reference>
<name>A0A3N0GPL9_9ACTN</name>
<keyword evidence="3" id="KW-0808">Transferase</keyword>
<evidence type="ECO:0000313" key="4">
    <source>
        <dbReference type="Proteomes" id="UP000279994"/>
    </source>
</evidence>
<dbReference type="OrthoDB" id="9810303at2"/>
<dbReference type="Proteomes" id="UP000279994">
    <property type="component" value="Unassembled WGS sequence"/>
</dbReference>
<keyword evidence="4" id="KW-1185">Reference proteome</keyword>
<dbReference type="Gene3D" id="3.90.550.10">
    <property type="entry name" value="Spore Coat Polysaccharide Biosynthesis Protein SpsA, Chain A"/>
    <property type="match status" value="1"/>
</dbReference>